<evidence type="ECO:0000313" key="2">
    <source>
        <dbReference type="EMBL" id="MFC4719074.1"/>
    </source>
</evidence>
<dbReference type="InterPro" id="IPR016783">
    <property type="entry name" value="Biofilm_formation_YmcA"/>
</dbReference>
<feature type="compositionally biased region" description="Basic and acidic residues" evidence="1">
    <location>
        <begin position="121"/>
        <end position="134"/>
    </location>
</feature>
<dbReference type="InterPro" id="IPR023378">
    <property type="entry name" value="YheA/YmcA-like_dom_sf"/>
</dbReference>
<protein>
    <submittedName>
        <fullName evidence="2">YlbF family regulator</fullName>
    </submittedName>
</protein>
<evidence type="ECO:0000256" key="1">
    <source>
        <dbReference type="SAM" id="MobiDB-lite"/>
    </source>
</evidence>
<dbReference type="EMBL" id="JBHSGS010000029">
    <property type="protein sequence ID" value="MFC4719074.1"/>
    <property type="molecule type" value="Genomic_DNA"/>
</dbReference>
<dbReference type="Pfam" id="PF06133">
    <property type="entry name" value="Com_YlbF"/>
    <property type="match status" value="1"/>
</dbReference>
<name>A0ABV9MVM6_9ENTE</name>
<feature type="region of interest" description="Disordered" evidence="1">
    <location>
        <begin position="121"/>
        <end position="140"/>
    </location>
</feature>
<dbReference type="Proteomes" id="UP001595969">
    <property type="component" value="Unassembled WGS sequence"/>
</dbReference>
<dbReference type="PANTHER" id="PTHR38448">
    <property type="entry name" value="REGULATORY PROTEIN YLBF-RELATED"/>
    <property type="match status" value="1"/>
</dbReference>
<accession>A0ABV9MVM6</accession>
<organism evidence="2 3">
    <name type="scientific">Enterococcus lemanii</name>
    <dbReference type="NCBI Taxonomy" id="1159752"/>
    <lineage>
        <taxon>Bacteria</taxon>
        <taxon>Bacillati</taxon>
        <taxon>Bacillota</taxon>
        <taxon>Bacilli</taxon>
        <taxon>Lactobacillales</taxon>
        <taxon>Enterococcaceae</taxon>
        <taxon>Enterococcus</taxon>
    </lineage>
</organism>
<proteinExistence type="predicted"/>
<dbReference type="PIRSF" id="PIRSF021287">
    <property type="entry name" value="Biofilm_formation_YmcA"/>
    <property type="match status" value="1"/>
</dbReference>
<dbReference type="InterPro" id="IPR010368">
    <property type="entry name" value="Com_YlbF"/>
</dbReference>
<sequence length="140" mass="16229">MGFLEEEQQVAREVDKLVALLQESELVQNFKTVEKQARNHAGLKELEEQIKAAQKDAVNFAHYDKPEAEKMAIQEIDRLNQAFKNHPLVQDYRNQLIEADELLQHISTTIQKEVNEAIEKEEENATKNETHPDDGTILWH</sequence>
<dbReference type="PANTHER" id="PTHR38448:SF1">
    <property type="entry name" value="YLBF FAMILY REGULATOR"/>
    <property type="match status" value="1"/>
</dbReference>
<dbReference type="InterPro" id="IPR052767">
    <property type="entry name" value="Bact_com_dev_regulator"/>
</dbReference>
<comment type="caution">
    <text evidence="2">The sequence shown here is derived from an EMBL/GenBank/DDBJ whole genome shotgun (WGS) entry which is preliminary data.</text>
</comment>
<reference evidence="3" key="1">
    <citation type="journal article" date="2019" name="Int. J. Syst. Evol. Microbiol.">
        <title>The Global Catalogue of Microorganisms (GCM) 10K type strain sequencing project: providing services to taxonomists for standard genome sequencing and annotation.</title>
        <authorList>
            <consortium name="The Broad Institute Genomics Platform"/>
            <consortium name="The Broad Institute Genome Sequencing Center for Infectious Disease"/>
            <person name="Wu L."/>
            <person name="Ma J."/>
        </authorList>
    </citation>
    <scope>NUCLEOTIDE SEQUENCE [LARGE SCALE GENOMIC DNA]</scope>
    <source>
        <strain evidence="3">CGMCC 1.19032</strain>
    </source>
</reference>
<gene>
    <name evidence="2" type="ORF">ACFO5I_04960</name>
</gene>
<dbReference type="Gene3D" id="1.20.1500.10">
    <property type="entry name" value="YheA/YmcA-like"/>
    <property type="match status" value="1"/>
</dbReference>
<evidence type="ECO:0000313" key="3">
    <source>
        <dbReference type="Proteomes" id="UP001595969"/>
    </source>
</evidence>
<dbReference type="SUPFAM" id="SSF158622">
    <property type="entry name" value="YheA/YmcA-like"/>
    <property type="match status" value="1"/>
</dbReference>
<keyword evidence="3" id="KW-1185">Reference proteome</keyword>
<dbReference type="RefSeq" id="WP_204654323.1">
    <property type="nucleotide sequence ID" value="NZ_JAFBFD010000024.1"/>
</dbReference>